<evidence type="ECO:0000313" key="3">
    <source>
        <dbReference type="Proteomes" id="UP000017836"/>
    </source>
</evidence>
<evidence type="ECO:0000256" key="1">
    <source>
        <dbReference type="SAM" id="MobiDB-lite"/>
    </source>
</evidence>
<feature type="compositionally biased region" description="Polar residues" evidence="1">
    <location>
        <begin position="58"/>
        <end position="71"/>
    </location>
</feature>
<dbReference type="PANTHER" id="PTHR34657:SF4">
    <property type="entry name" value="EMBRYO SAC DEVELOPMENT ARREST 6"/>
    <property type="match status" value="1"/>
</dbReference>
<protein>
    <submittedName>
        <fullName evidence="2">Uncharacterized protein</fullName>
    </submittedName>
</protein>
<proteinExistence type="predicted"/>
<dbReference type="Gramene" id="ERN18899">
    <property type="protein sequence ID" value="ERN18899"/>
    <property type="gene ID" value="AMTR_s00067p00162430"/>
</dbReference>
<keyword evidence="3" id="KW-1185">Reference proteome</keyword>
<dbReference type="EMBL" id="KI392078">
    <property type="protein sequence ID" value="ERN18899.1"/>
    <property type="molecule type" value="Genomic_DNA"/>
</dbReference>
<evidence type="ECO:0000313" key="2">
    <source>
        <dbReference type="EMBL" id="ERN18899.1"/>
    </source>
</evidence>
<sequence>MNADFDAQSSKDSKQCRAEAEPANRILAYYLAHEFLSRGTLFGRTWSRPVGSSRADQDGTNSSIRGTSPNRPIYTNVSRILKSENVHLPGIVNPTQLSHWLQL</sequence>
<dbReference type="AlphaFoldDB" id="U5D8U2"/>
<dbReference type="Proteomes" id="UP000017836">
    <property type="component" value="Unassembled WGS sequence"/>
</dbReference>
<dbReference type="OMA" id="MSQNHHA"/>
<dbReference type="eggNOG" id="ENOG502S43B">
    <property type="taxonomic scope" value="Eukaryota"/>
</dbReference>
<gene>
    <name evidence="2" type="ORF">AMTR_s00067p00162430</name>
</gene>
<dbReference type="HOGENOM" id="CLU_097404_1_0_1"/>
<feature type="region of interest" description="Disordered" evidence="1">
    <location>
        <begin position="44"/>
        <end position="71"/>
    </location>
</feature>
<dbReference type="PANTHER" id="PTHR34657">
    <property type="entry name" value="EMBRYO SAC DEVELOPMENT ARREST 6"/>
    <property type="match status" value="1"/>
</dbReference>
<organism evidence="2 3">
    <name type="scientific">Amborella trichopoda</name>
    <dbReference type="NCBI Taxonomy" id="13333"/>
    <lineage>
        <taxon>Eukaryota</taxon>
        <taxon>Viridiplantae</taxon>
        <taxon>Streptophyta</taxon>
        <taxon>Embryophyta</taxon>
        <taxon>Tracheophyta</taxon>
        <taxon>Spermatophyta</taxon>
        <taxon>Magnoliopsida</taxon>
        <taxon>Amborellales</taxon>
        <taxon>Amborellaceae</taxon>
        <taxon>Amborella</taxon>
    </lineage>
</organism>
<reference evidence="3" key="1">
    <citation type="journal article" date="2013" name="Science">
        <title>The Amborella genome and the evolution of flowering plants.</title>
        <authorList>
            <consortium name="Amborella Genome Project"/>
        </authorList>
    </citation>
    <scope>NUCLEOTIDE SEQUENCE [LARGE SCALE GENOMIC DNA]</scope>
</reference>
<name>U5D8U2_AMBTC</name>
<accession>U5D8U2</accession>